<accession>A0A6G1JIU3</accession>
<dbReference type="EMBL" id="MU005571">
    <property type="protein sequence ID" value="KAF2690487.1"/>
    <property type="molecule type" value="Genomic_DNA"/>
</dbReference>
<name>A0A6G1JIU3_9PLEO</name>
<keyword evidence="2" id="KW-1185">Reference proteome</keyword>
<reference evidence="1" key="1">
    <citation type="journal article" date="2020" name="Stud. Mycol.">
        <title>101 Dothideomycetes genomes: a test case for predicting lifestyles and emergence of pathogens.</title>
        <authorList>
            <person name="Haridas S."/>
            <person name="Albert R."/>
            <person name="Binder M."/>
            <person name="Bloem J."/>
            <person name="Labutti K."/>
            <person name="Salamov A."/>
            <person name="Andreopoulos B."/>
            <person name="Baker S."/>
            <person name="Barry K."/>
            <person name="Bills G."/>
            <person name="Bluhm B."/>
            <person name="Cannon C."/>
            <person name="Castanera R."/>
            <person name="Culley D."/>
            <person name="Daum C."/>
            <person name="Ezra D."/>
            <person name="Gonzalez J."/>
            <person name="Henrissat B."/>
            <person name="Kuo A."/>
            <person name="Liang C."/>
            <person name="Lipzen A."/>
            <person name="Lutzoni F."/>
            <person name="Magnuson J."/>
            <person name="Mondo S."/>
            <person name="Nolan M."/>
            <person name="Ohm R."/>
            <person name="Pangilinan J."/>
            <person name="Park H.-J."/>
            <person name="Ramirez L."/>
            <person name="Alfaro M."/>
            <person name="Sun H."/>
            <person name="Tritt A."/>
            <person name="Yoshinaga Y."/>
            <person name="Zwiers L.-H."/>
            <person name="Turgeon B."/>
            <person name="Goodwin S."/>
            <person name="Spatafora J."/>
            <person name="Crous P."/>
            <person name="Grigoriev I."/>
        </authorList>
    </citation>
    <scope>NUCLEOTIDE SEQUENCE</scope>
    <source>
        <strain evidence="1">CBS 122367</strain>
    </source>
</reference>
<protein>
    <submittedName>
        <fullName evidence="1">Uncharacterized protein</fullName>
    </submittedName>
</protein>
<dbReference type="Proteomes" id="UP000799291">
    <property type="component" value="Unassembled WGS sequence"/>
</dbReference>
<evidence type="ECO:0000313" key="1">
    <source>
        <dbReference type="EMBL" id="KAF2690487.1"/>
    </source>
</evidence>
<dbReference type="AlphaFoldDB" id="A0A6G1JIU3"/>
<proteinExistence type="predicted"/>
<gene>
    <name evidence="1" type="ORF">K458DRAFT_106182</name>
</gene>
<sequence length="156" mass="17386">MHHRTRCSTACHPFASHSMPPTRSTCPSRSPVAPVKPGCLVVARQTQLHSVCAWLSGCVLIVSDDCQDTRTGKVQQRRTWKVYSIALRARCPLPDHPRRPSLTTPSRPCHRSSCRPAARRWSWTGERLPGTQMLSSHHLTCLSQRCSRLSSVPASP</sequence>
<evidence type="ECO:0000313" key="2">
    <source>
        <dbReference type="Proteomes" id="UP000799291"/>
    </source>
</evidence>
<organism evidence="1 2">
    <name type="scientific">Lentithecium fluviatile CBS 122367</name>
    <dbReference type="NCBI Taxonomy" id="1168545"/>
    <lineage>
        <taxon>Eukaryota</taxon>
        <taxon>Fungi</taxon>
        <taxon>Dikarya</taxon>
        <taxon>Ascomycota</taxon>
        <taxon>Pezizomycotina</taxon>
        <taxon>Dothideomycetes</taxon>
        <taxon>Pleosporomycetidae</taxon>
        <taxon>Pleosporales</taxon>
        <taxon>Massarineae</taxon>
        <taxon>Lentitheciaceae</taxon>
        <taxon>Lentithecium</taxon>
    </lineage>
</organism>